<feature type="non-terminal residue" evidence="2">
    <location>
        <position position="1"/>
    </location>
</feature>
<protein>
    <submittedName>
        <fullName evidence="2">Uncharacterized protein</fullName>
    </submittedName>
</protein>
<proteinExistence type="predicted"/>
<evidence type="ECO:0000313" key="2">
    <source>
        <dbReference type="EMBL" id="BBN68683.1"/>
    </source>
</evidence>
<dbReference type="AlphaFoldDB" id="A0A5H2XKJ5"/>
<feature type="region of interest" description="Disordered" evidence="1">
    <location>
        <begin position="1"/>
        <end position="45"/>
    </location>
</feature>
<feature type="region of interest" description="Disordered" evidence="1">
    <location>
        <begin position="63"/>
        <end position="86"/>
    </location>
</feature>
<feature type="non-terminal residue" evidence="2">
    <location>
        <position position="175"/>
    </location>
</feature>
<reference evidence="2" key="1">
    <citation type="journal article" date="2019" name="Science">
        <title>Mutation of a bHLH transcription factor allowed almond domestication.</title>
        <authorList>
            <person name="Sanchez-Perez R."/>
            <person name="Pavan S."/>
            <person name="Mazzeo R."/>
            <person name="Moldovan C."/>
            <person name="Aiese Cigliano R."/>
            <person name="Del Cueto J."/>
            <person name="Ricciardi F."/>
            <person name="Lotti C."/>
            <person name="Ricciardi L."/>
            <person name="Dicenta F."/>
            <person name="Lopez-Marques R.L."/>
            <person name="Lindberg Moller B."/>
        </authorList>
    </citation>
    <scope>NUCLEOTIDE SEQUENCE</scope>
</reference>
<sequence>PEKPVGQPPSKPPQRRLKPPRPSGPDPAAPASSRHQPQPSAAPAAVWSRWKLLENAAVLADFPTSVSPSSGHQISRTRSPANPQEDLREVQLARTSCHRRTKETTRAISLASDPPPKCRSSLGDSAEFLAEVGRKLIKERVKRSFVSDVRQVSDTHRSRLGFQRENWSGPVNYAT</sequence>
<evidence type="ECO:0000256" key="1">
    <source>
        <dbReference type="SAM" id="MobiDB-lite"/>
    </source>
</evidence>
<name>A0A5H2XKJ5_PRUDU</name>
<dbReference type="EMBL" id="AP020864">
    <property type="protein sequence ID" value="BBN68683.1"/>
    <property type="molecule type" value="Genomic_DNA"/>
</dbReference>
<accession>A0A5H2XKJ5</accession>
<gene>
    <name evidence="2" type="ORF">Prudu_527S000300</name>
</gene>
<organism evidence="2">
    <name type="scientific">Prunus dulcis</name>
    <name type="common">Almond</name>
    <name type="synonym">Amygdalus dulcis</name>
    <dbReference type="NCBI Taxonomy" id="3755"/>
    <lineage>
        <taxon>Eukaryota</taxon>
        <taxon>Viridiplantae</taxon>
        <taxon>Streptophyta</taxon>
        <taxon>Embryophyta</taxon>
        <taxon>Tracheophyta</taxon>
        <taxon>Spermatophyta</taxon>
        <taxon>Magnoliopsida</taxon>
        <taxon>eudicotyledons</taxon>
        <taxon>Gunneridae</taxon>
        <taxon>Pentapetalae</taxon>
        <taxon>rosids</taxon>
        <taxon>fabids</taxon>
        <taxon>Rosales</taxon>
        <taxon>Rosaceae</taxon>
        <taxon>Amygdaloideae</taxon>
        <taxon>Amygdaleae</taxon>
        <taxon>Prunus</taxon>
    </lineage>
</organism>
<feature type="compositionally biased region" description="Polar residues" evidence="1">
    <location>
        <begin position="64"/>
        <end position="82"/>
    </location>
</feature>
<feature type="compositionally biased region" description="Pro residues" evidence="1">
    <location>
        <begin position="1"/>
        <end position="12"/>
    </location>
</feature>